<dbReference type="PANTHER" id="PTHR43102:SF2">
    <property type="entry name" value="GAF DOMAIN-CONTAINING PROTEIN"/>
    <property type="match status" value="1"/>
</dbReference>
<dbReference type="RefSeq" id="XP_008878934.1">
    <property type="nucleotide sequence ID" value="XM_008880712.1"/>
</dbReference>
<feature type="domain" description="FYVE-type" evidence="5">
    <location>
        <begin position="274"/>
        <end position="341"/>
    </location>
</feature>
<dbReference type="eggNOG" id="ENOG502R00X">
    <property type="taxonomic scope" value="Eukaryota"/>
</dbReference>
<sequence>MMYMGYPESGSHQADKVFGDQMQALRPKTLKPETEDALVQLTRKRSTELVRMHTTDKSACRVTFVKEKRGVSVFEGTNPKNQFMVKGETTVRASVEDILDRFRMGSTGDFDEMVHNLFDLYAYKGATLAFVTNQPISVHWMALNTDKMETRDIVFASYAQLYEQTATGSLVTTSDHSDGVVAAGSLVWESVNMAREIPLLRQKLTGCTRYFMRNCGFYVEQTNDTDVSRVSFVLTLENETGYVRGSKWMHRLAMCVANLARNLRTIELVPKPLWKETEHCILCRKTFRTFRRRHHCRLCGNSVCNDCSKSLPLDGRPVVDQGHVVHVSAVRSCTRCFDAASMSSGSAMMCQRSSSEYSVSNSSRNMSFDDAKNIASMRSNGTTSITKSFDHSHRSDSSATLHGDTASASYLSHSLSPEQLHSMDKLMNATTLSALTPAVATQPNPTVAEPAFFVLAHKPYSASEARDNDDLLNRLSYITLDDQSSSSVVYDADGANGYDISATEIKRQPRVPPSLHDPDPESWMQFKVFGDAATAGCSKRTVSPTSSTTGVPKTLSMRGDMILLE</sequence>
<dbReference type="STRING" id="157072.A0A024TEB3"/>
<dbReference type="PROSITE" id="PS50178">
    <property type="entry name" value="ZF_FYVE"/>
    <property type="match status" value="1"/>
</dbReference>
<dbReference type="InterPro" id="IPR013083">
    <property type="entry name" value="Znf_RING/FYVE/PHD"/>
</dbReference>
<dbReference type="SMART" id="SM00064">
    <property type="entry name" value="FYVE"/>
    <property type="match status" value="1"/>
</dbReference>
<organism evidence="6">
    <name type="scientific">Aphanomyces invadans</name>
    <dbReference type="NCBI Taxonomy" id="157072"/>
    <lineage>
        <taxon>Eukaryota</taxon>
        <taxon>Sar</taxon>
        <taxon>Stramenopiles</taxon>
        <taxon>Oomycota</taxon>
        <taxon>Saprolegniomycetes</taxon>
        <taxon>Saprolegniales</taxon>
        <taxon>Verrucalvaceae</taxon>
        <taxon>Aphanomyces</taxon>
    </lineage>
</organism>
<dbReference type="InterPro" id="IPR011011">
    <property type="entry name" value="Znf_FYVE_PHD"/>
</dbReference>
<protein>
    <recommendedName>
        <fullName evidence="5">FYVE-type domain-containing protein</fullName>
    </recommendedName>
</protein>
<keyword evidence="1" id="KW-0479">Metal-binding</keyword>
<reference evidence="6" key="1">
    <citation type="submission" date="2013-12" db="EMBL/GenBank/DDBJ databases">
        <title>The Genome Sequence of Aphanomyces invadans NJM9701.</title>
        <authorList>
            <consortium name="The Broad Institute Genomics Platform"/>
            <person name="Russ C."/>
            <person name="Tyler B."/>
            <person name="van West P."/>
            <person name="Dieguez-Uribeondo J."/>
            <person name="Young S.K."/>
            <person name="Zeng Q."/>
            <person name="Gargeya S."/>
            <person name="Fitzgerald M."/>
            <person name="Abouelleil A."/>
            <person name="Alvarado L."/>
            <person name="Chapman S.B."/>
            <person name="Gainer-Dewar J."/>
            <person name="Goldberg J."/>
            <person name="Griggs A."/>
            <person name="Gujja S."/>
            <person name="Hansen M."/>
            <person name="Howarth C."/>
            <person name="Imamovic A."/>
            <person name="Ireland A."/>
            <person name="Larimer J."/>
            <person name="McCowan C."/>
            <person name="Murphy C."/>
            <person name="Pearson M."/>
            <person name="Poon T.W."/>
            <person name="Priest M."/>
            <person name="Roberts A."/>
            <person name="Saif S."/>
            <person name="Shea T."/>
            <person name="Sykes S."/>
            <person name="Wortman J."/>
            <person name="Nusbaum C."/>
            <person name="Birren B."/>
        </authorList>
    </citation>
    <scope>NUCLEOTIDE SEQUENCE [LARGE SCALE GENOMIC DNA]</scope>
    <source>
        <strain evidence="6">NJM9701</strain>
    </source>
</reference>
<keyword evidence="2 4" id="KW-0863">Zinc-finger</keyword>
<dbReference type="Gene3D" id="3.30.530.20">
    <property type="match status" value="1"/>
</dbReference>
<dbReference type="SUPFAM" id="SSF57903">
    <property type="entry name" value="FYVE/PHD zinc finger"/>
    <property type="match status" value="1"/>
</dbReference>
<keyword evidence="3" id="KW-0862">Zinc</keyword>
<dbReference type="OrthoDB" id="63070at2759"/>
<dbReference type="InterPro" id="IPR000306">
    <property type="entry name" value="Znf_FYVE"/>
</dbReference>
<dbReference type="EMBL" id="KI914000">
    <property type="protein sequence ID" value="ETV92383.1"/>
    <property type="molecule type" value="Genomic_DNA"/>
</dbReference>
<evidence type="ECO:0000256" key="2">
    <source>
        <dbReference type="ARBA" id="ARBA00022771"/>
    </source>
</evidence>
<evidence type="ECO:0000256" key="1">
    <source>
        <dbReference type="ARBA" id="ARBA00022723"/>
    </source>
</evidence>
<proteinExistence type="predicted"/>
<evidence type="ECO:0000256" key="4">
    <source>
        <dbReference type="PROSITE-ProRule" id="PRU00091"/>
    </source>
</evidence>
<dbReference type="GeneID" id="20090328"/>
<dbReference type="Pfam" id="PF01363">
    <property type="entry name" value="FYVE"/>
    <property type="match status" value="1"/>
</dbReference>
<dbReference type="PANTHER" id="PTHR43102">
    <property type="entry name" value="SLR1143 PROTEIN"/>
    <property type="match status" value="1"/>
</dbReference>
<evidence type="ECO:0000313" key="6">
    <source>
        <dbReference type="EMBL" id="ETV92383.1"/>
    </source>
</evidence>
<dbReference type="InterPro" id="IPR017455">
    <property type="entry name" value="Znf_FYVE-rel"/>
</dbReference>
<dbReference type="GO" id="GO:0008270">
    <property type="term" value="F:zinc ion binding"/>
    <property type="evidence" value="ECO:0007669"/>
    <property type="project" value="UniProtKB-KW"/>
</dbReference>
<dbReference type="Gene3D" id="3.30.40.10">
    <property type="entry name" value="Zinc/RING finger domain, C3HC4 (zinc finger)"/>
    <property type="match status" value="1"/>
</dbReference>
<evidence type="ECO:0000259" key="5">
    <source>
        <dbReference type="PROSITE" id="PS50178"/>
    </source>
</evidence>
<dbReference type="VEuPathDB" id="FungiDB:H310_13278"/>
<dbReference type="AlphaFoldDB" id="A0A024TEB3"/>
<evidence type="ECO:0000256" key="3">
    <source>
        <dbReference type="ARBA" id="ARBA00022833"/>
    </source>
</evidence>
<dbReference type="InterPro" id="IPR023393">
    <property type="entry name" value="START-like_dom_sf"/>
</dbReference>
<name>A0A024TEB3_9STRA</name>
<gene>
    <name evidence="6" type="ORF">H310_13278</name>
</gene>
<accession>A0A024TEB3</accession>